<feature type="domain" description="Endonuclease GajA/Old nuclease/RecF-like AAA" evidence="1">
    <location>
        <begin position="22"/>
        <end position="425"/>
    </location>
</feature>
<dbReference type="InterPro" id="IPR027417">
    <property type="entry name" value="P-loop_NTPase"/>
</dbReference>
<gene>
    <name evidence="2" type="ORF">JMUB3933_1659</name>
</gene>
<dbReference type="InterPro" id="IPR041685">
    <property type="entry name" value="AAA_GajA/Old/RecF-like"/>
</dbReference>
<dbReference type="RefSeq" id="WP_146961477.1">
    <property type="nucleotide sequence ID" value="NZ_AP019834.1"/>
</dbReference>
<dbReference type="Pfam" id="PF13175">
    <property type="entry name" value="AAA_15"/>
    <property type="match status" value="1"/>
</dbReference>
<dbReference type="Proteomes" id="UP000321397">
    <property type="component" value="Chromosome"/>
</dbReference>
<sequence length="445" mass="53385">MINKKVELKRIIFKKLLGRFDYNIELKDKLTILTGPNGFGKSTILKTIEAISRGVEGISYFNSLNFEEIIFDFKNYENIQIRKENETMYINNTNSLNKNLELMKSIINNGEIKIEKKDYYAYYKLLENLIERKINVEYKNMLKKSRIHNQKNMNRLNDLSNEDKINNIMKRLKENLQHVYFIKDQRMMKEKQNFESYEFKHDNGMNSINIIEELPQKIKKHINVILENYSEKSNELDSTYPTRLFKFKYNKKITEYEFKENLHNMYIKTEKLKEYGLFLKPNTEYDEIMFNPEDSKALKIYFEDFDTKYRIYDKFIKKLDLYKSILNSRLSFKKIVISKEKGIEILAEDTDREIKLNSLSSGERQEILIFYYLIFEAESNILLLIDEPEISLHVTWQRKFIDDLLKVIEDKKINVIISTHSPQIIGNHQEKQIDLGGLYHVQNFR</sequence>
<dbReference type="PANTHER" id="PTHR43581">
    <property type="entry name" value="ATP/GTP PHOSPHATASE"/>
    <property type="match status" value="1"/>
</dbReference>
<dbReference type="SUPFAM" id="SSF52540">
    <property type="entry name" value="P-loop containing nucleoside triphosphate hydrolases"/>
    <property type="match status" value="1"/>
</dbReference>
<reference evidence="2 3" key="1">
    <citation type="submission" date="2019-07" db="EMBL/GenBank/DDBJ databases">
        <title>Complete Genome Sequence of Leptotrichia wadei Strain JMUB3933.</title>
        <authorList>
            <person name="Watanabe S."/>
            <person name="Cui L."/>
        </authorList>
    </citation>
    <scope>NUCLEOTIDE SEQUENCE [LARGE SCALE GENOMIC DNA]</scope>
    <source>
        <strain evidence="2 3">JMUB3933</strain>
    </source>
</reference>
<dbReference type="InterPro" id="IPR051396">
    <property type="entry name" value="Bact_Antivir_Def_Nuclease"/>
</dbReference>
<name>A0A510K957_9FUSO</name>
<dbReference type="CDD" id="cd00267">
    <property type="entry name" value="ABC_ATPase"/>
    <property type="match status" value="1"/>
</dbReference>
<evidence type="ECO:0000259" key="1">
    <source>
        <dbReference type="Pfam" id="PF13175"/>
    </source>
</evidence>
<protein>
    <submittedName>
        <fullName evidence="2">AAA ATPase domain protein</fullName>
    </submittedName>
</protein>
<evidence type="ECO:0000313" key="2">
    <source>
        <dbReference type="EMBL" id="BBM48149.1"/>
    </source>
</evidence>
<accession>A0A510K957</accession>
<organism evidence="2 3">
    <name type="scientific">Leptotrichia wadei</name>
    <dbReference type="NCBI Taxonomy" id="157687"/>
    <lineage>
        <taxon>Bacteria</taxon>
        <taxon>Fusobacteriati</taxon>
        <taxon>Fusobacteriota</taxon>
        <taxon>Fusobacteriia</taxon>
        <taxon>Fusobacteriales</taxon>
        <taxon>Leptotrichiaceae</taxon>
        <taxon>Leptotrichia</taxon>
    </lineage>
</organism>
<dbReference type="Gene3D" id="3.40.50.300">
    <property type="entry name" value="P-loop containing nucleotide triphosphate hydrolases"/>
    <property type="match status" value="2"/>
</dbReference>
<dbReference type="EMBL" id="AP019834">
    <property type="protein sequence ID" value="BBM48149.1"/>
    <property type="molecule type" value="Genomic_DNA"/>
</dbReference>
<dbReference type="PANTHER" id="PTHR43581:SF2">
    <property type="entry name" value="EXCINUCLEASE ATPASE SUBUNIT"/>
    <property type="match status" value="1"/>
</dbReference>
<proteinExistence type="predicted"/>
<evidence type="ECO:0000313" key="3">
    <source>
        <dbReference type="Proteomes" id="UP000321397"/>
    </source>
</evidence>
<dbReference type="AlphaFoldDB" id="A0A510K957"/>